<comment type="caution">
    <text evidence="1">The sequence shown here is derived from an EMBL/GenBank/DDBJ whole genome shotgun (WGS) entry which is preliminary data.</text>
</comment>
<reference evidence="2" key="1">
    <citation type="journal article" date="2024" name="Front. Bioeng. Biotechnol.">
        <title>Genome-scale model development and genomic sequencing of the oleaginous clade Lipomyces.</title>
        <authorList>
            <person name="Czajka J.J."/>
            <person name="Han Y."/>
            <person name="Kim J."/>
            <person name="Mondo S.J."/>
            <person name="Hofstad B.A."/>
            <person name="Robles A."/>
            <person name="Haridas S."/>
            <person name="Riley R."/>
            <person name="LaButti K."/>
            <person name="Pangilinan J."/>
            <person name="Andreopoulos W."/>
            <person name="Lipzen A."/>
            <person name="Yan J."/>
            <person name="Wang M."/>
            <person name="Ng V."/>
            <person name="Grigoriev I.V."/>
            <person name="Spatafora J.W."/>
            <person name="Magnuson J.K."/>
            <person name="Baker S.E."/>
            <person name="Pomraning K.R."/>
        </authorList>
    </citation>
    <scope>NUCLEOTIDE SEQUENCE [LARGE SCALE GENOMIC DNA]</scope>
    <source>
        <strain evidence="2">CBS 7786</strain>
    </source>
</reference>
<evidence type="ECO:0000313" key="1">
    <source>
        <dbReference type="EMBL" id="KAK9237541.1"/>
    </source>
</evidence>
<evidence type="ECO:0000313" key="2">
    <source>
        <dbReference type="Proteomes" id="UP001433508"/>
    </source>
</evidence>
<keyword evidence="2" id="KW-1185">Reference proteome</keyword>
<organism evidence="1 2">
    <name type="scientific">Lipomyces kononenkoae</name>
    <name type="common">Yeast</name>
    <dbReference type="NCBI Taxonomy" id="34357"/>
    <lineage>
        <taxon>Eukaryota</taxon>
        <taxon>Fungi</taxon>
        <taxon>Dikarya</taxon>
        <taxon>Ascomycota</taxon>
        <taxon>Saccharomycotina</taxon>
        <taxon>Lipomycetes</taxon>
        <taxon>Lipomycetales</taxon>
        <taxon>Lipomycetaceae</taxon>
        <taxon>Lipomyces</taxon>
    </lineage>
</organism>
<name>A0ACC3T0X6_LIPKO</name>
<sequence>MPKYPLLYVFPIVGAYAVATDKNNGLITKIVVTVILLLFFPSVDLYLHSRRKRGIPDDFKYNSSESEGETEDGELDAGVVDTDSDQISRSDEVAITHGGME</sequence>
<protein>
    <submittedName>
        <fullName evidence="1">Uncharacterized protein</fullName>
    </submittedName>
</protein>
<dbReference type="Proteomes" id="UP001433508">
    <property type="component" value="Unassembled WGS sequence"/>
</dbReference>
<gene>
    <name evidence="1" type="ORF">V1525DRAFT_388330</name>
</gene>
<proteinExistence type="predicted"/>
<accession>A0ACC3T0X6</accession>
<dbReference type="EMBL" id="MU971367">
    <property type="protein sequence ID" value="KAK9237541.1"/>
    <property type="molecule type" value="Genomic_DNA"/>
</dbReference>